<evidence type="ECO:0000256" key="5">
    <source>
        <dbReference type="ARBA" id="ARBA00022801"/>
    </source>
</evidence>
<dbReference type="Pfam" id="PF00459">
    <property type="entry name" value="Inositol_P"/>
    <property type="match status" value="1"/>
</dbReference>
<evidence type="ECO:0000313" key="9">
    <source>
        <dbReference type="EMBL" id="TXB66300.1"/>
    </source>
</evidence>
<protein>
    <recommendedName>
        <fullName evidence="8">Inositol-1-monophosphatase</fullName>
        <ecNumber evidence="8">3.1.3.25</ecNumber>
    </recommendedName>
</protein>
<dbReference type="GO" id="GO:0046854">
    <property type="term" value="P:phosphatidylinositol phosphate biosynthetic process"/>
    <property type="evidence" value="ECO:0007669"/>
    <property type="project" value="InterPro"/>
</dbReference>
<evidence type="ECO:0000256" key="2">
    <source>
        <dbReference type="ARBA" id="ARBA00001946"/>
    </source>
</evidence>
<feature type="binding site" evidence="7">
    <location>
        <position position="69"/>
    </location>
    <ligand>
        <name>Mg(2+)</name>
        <dbReference type="ChEBI" id="CHEBI:18420"/>
        <label>1</label>
        <note>catalytic</note>
    </ligand>
</feature>
<dbReference type="SUPFAM" id="SSF56655">
    <property type="entry name" value="Carbohydrate phosphatase"/>
    <property type="match status" value="1"/>
</dbReference>
<sequence length="272" mass="29649">MNWEKTALQAARIAADTGRFLRQELGQVQQAQIEEKSLNSLVSYVDKEAEARLVGQLAKLAPGCTFFTEEDSVENEDSDLQWIIDPLDGTTNFLYELPVFSVSLALKAGGELVLGVVHEVNREESFYAWAGGGAYCNGKQIHCSQRPGLAQSLIATGFPYYDYAHTEAYLEVLRHFMEHTRGIRRLGSAAVDLAYTACGRFDGFFEYSLQPYDVAGGVVLVQEAGGVVTDFSGGSGYLFGREMVASNTAIAADFLSVIQRAFRAGGTAGLRK</sequence>
<evidence type="ECO:0000256" key="4">
    <source>
        <dbReference type="ARBA" id="ARBA00022723"/>
    </source>
</evidence>
<evidence type="ECO:0000313" key="10">
    <source>
        <dbReference type="Proteomes" id="UP000321580"/>
    </source>
</evidence>
<dbReference type="PRINTS" id="PR01959">
    <property type="entry name" value="SBIMPHPHTASE"/>
</dbReference>
<dbReference type="GO" id="GO:0007165">
    <property type="term" value="P:signal transduction"/>
    <property type="evidence" value="ECO:0007669"/>
    <property type="project" value="TreeGrafter"/>
</dbReference>
<dbReference type="CDD" id="cd01639">
    <property type="entry name" value="IMPase"/>
    <property type="match status" value="1"/>
</dbReference>
<comment type="catalytic activity">
    <reaction evidence="1 8">
        <text>a myo-inositol phosphate + H2O = myo-inositol + phosphate</text>
        <dbReference type="Rhea" id="RHEA:24056"/>
        <dbReference type="ChEBI" id="CHEBI:15377"/>
        <dbReference type="ChEBI" id="CHEBI:17268"/>
        <dbReference type="ChEBI" id="CHEBI:43474"/>
        <dbReference type="ChEBI" id="CHEBI:84139"/>
        <dbReference type="EC" id="3.1.3.25"/>
    </reaction>
</comment>
<evidence type="ECO:0000256" key="6">
    <source>
        <dbReference type="ARBA" id="ARBA00022842"/>
    </source>
</evidence>
<accession>A0A5C6RXH7</accession>
<comment type="caution">
    <text evidence="9">The sequence shown here is derived from an EMBL/GenBank/DDBJ whole genome shotgun (WGS) entry which is preliminary data.</text>
</comment>
<dbReference type="Proteomes" id="UP000321580">
    <property type="component" value="Unassembled WGS sequence"/>
</dbReference>
<dbReference type="PANTHER" id="PTHR20854">
    <property type="entry name" value="INOSITOL MONOPHOSPHATASE"/>
    <property type="match status" value="1"/>
</dbReference>
<dbReference type="InterPro" id="IPR020583">
    <property type="entry name" value="Inositol_monoP_metal-BS"/>
</dbReference>
<keyword evidence="6 7" id="KW-0460">Magnesium</keyword>
<evidence type="ECO:0000256" key="1">
    <source>
        <dbReference type="ARBA" id="ARBA00001033"/>
    </source>
</evidence>
<keyword evidence="5 8" id="KW-0378">Hydrolase</keyword>
<feature type="binding site" evidence="7">
    <location>
        <position position="85"/>
    </location>
    <ligand>
        <name>Mg(2+)</name>
        <dbReference type="ChEBI" id="CHEBI:18420"/>
        <label>1</label>
        <note>catalytic</note>
    </ligand>
</feature>
<dbReference type="AlphaFoldDB" id="A0A5C6RXH7"/>
<dbReference type="GO" id="GO:0008934">
    <property type="term" value="F:inositol monophosphate 1-phosphatase activity"/>
    <property type="evidence" value="ECO:0007669"/>
    <property type="project" value="InterPro"/>
</dbReference>
<proteinExistence type="inferred from homology"/>
<feature type="binding site" evidence="7">
    <location>
        <position position="88"/>
    </location>
    <ligand>
        <name>Mg(2+)</name>
        <dbReference type="ChEBI" id="CHEBI:18420"/>
        <label>1</label>
        <note>catalytic</note>
    </ligand>
</feature>
<reference evidence="9 10" key="1">
    <citation type="submission" date="2019-08" db="EMBL/GenBank/DDBJ databases">
        <title>Genome of Phaeodactylibacter luteus.</title>
        <authorList>
            <person name="Bowman J.P."/>
        </authorList>
    </citation>
    <scope>NUCLEOTIDE SEQUENCE [LARGE SCALE GENOMIC DNA]</scope>
    <source>
        <strain evidence="9 10">KCTC 42180</strain>
    </source>
</reference>
<gene>
    <name evidence="9" type="ORF">FRY97_05670</name>
</gene>
<comment type="cofactor">
    <cofactor evidence="2 7 8">
        <name>Mg(2+)</name>
        <dbReference type="ChEBI" id="CHEBI:18420"/>
    </cofactor>
</comment>
<feature type="binding site" evidence="7">
    <location>
        <position position="213"/>
    </location>
    <ligand>
        <name>Mg(2+)</name>
        <dbReference type="ChEBI" id="CHEBI:18420"/>
        <label>1</label>
        <note>catalytic</note>
    </ligand>
</feature>
<dbReference type="GO" id="GO:0046872">
    <property type="term" value="F:metal ion binding"/>
    <property type="evidence" value="ECO:0007669"/>
    <property type="project" value="UniProtKB-KW"/>
</dbReference>
<dbReference type="Gene3D" id="3.30.540.10">
    <property type="entry name" value="Fructose-1,6-Bisphosphatase, subunit A, domain 1"/>
    <property type="match status" value="1"/>
</dbReference>
<dbReference type="InterPro" id="IPR022337">
    <property type="entry name" value="Inositol_monophosphatase_SuhB"/>
</dbReference>
<feature type="binding site" evidence="7">
    <location>
        <position position="87"/>
    </location>
    <ligand>
        <name>Mg(2+)</name>
        <dbReference type="ChEBI" id="CHEBI:18420"/>
        <label>1</label>
        <note>catalytic</note>
    </ligand>
</feature>
<keyword evidence="4 7" id="KW-0479">Metal-binding</keyword>
<dbReference type="PROSITE" id="PS00629">
    <property type="entry name" value="IMP_1"/>
    <property type="match status" value="1"/>
</dbReference>
<dbReference type="EMBL" id="VOOR01000008">
    <property type="protein sequence ID" value="TXB66300.1"/>
    <property type="molecule type" value="Genomic_DNA"/>
</dbReference>
<dbReference type="FunFam" id="3.30.540.10:FF:000003">
    <property type="entry name" value="Inositol-1-monophosphatase"/>
    <property type="match status" value="1"/>
</dbReference>
<comment type="similarity">
    <text evidence="3 8">Belongs to the inositol monophosphatase superfamily.</text>
</comment>
<name>A0A5C6RXH7_9BACT</name>
<dbReference type="PROSITE" id="PS00630">
    <property type="entry name" value="IMP_2"/>
    <property type="match status" value="1"/>
</dbReference>
<dbReference type="InterPro" id="IPR033942">
    <property type="entry name" value="IMPase"/>
</dbReference>
<dbReference type="Gene3D" id="3.40.190.80">
    <property type="match status" value="1"/>
</dbReference>
<dbReference type="PRINTS" id="PR00377">
    <property type="entry name" value="IMPHPHTASES"/>
</dbReference>
<dbReference type="EC" id="3.1.3.25" evidence="8"/>
<evidence type="ECO:0000256" key="3">
    <source>
        <dbReference type="ARBA" id="ARBA00009759"/>
    </source>
</evidence>
<dbReference type="GO" id="GO:0006020">
    <property type="term" value="P:inositol metabolic process"/>
    <property type="evidence" value="ECO:0007669"/>
    <property type="project" value="TreeGrafter"/>
</dbReference>
<evidence type="ECO:0000256" key="7">
    <source>
        <dbReference type="PIRSR" id="PIRSR600760-2"/>
    </source>
</evidence>
<dbReference type="PANTHER" id="PTHR20854:SF4">
    <property type="entry name" value="INOSITOL-1-MONOPHOSPHATASE-RELATED"/>
    <property type="match status" value="1"/>
</dbReference>
<evidence type="ECO:0000256" key="8">
    <source>
        <dbReference type="RuleBase" id="RU364068"/>
    </source>
</evidence>
<dbReference type="InterPro" id="IPR000760">
    <property type="entry name" value="Inositol_monophosphatase-like"/>
</dbReference>
<keyword evidence="10" id="KW-1185">Reference proteome</keyword>
<dbReference type="InterPro" id="IPR020550">
    <property type="entry name" value="Inositol_monophosphatase_CS"/>
</dbReference>
<dbReference type="RefSeq" id="WP_147166469.1">
    <property type="nucleotide sequence ID" value="NZ_VOOR01000008.1"/>
</dbReference>
<organism evidence="9 10">
    <name type="scientific">Phaeodactylibacter luteus</name>
    <dbReference type="NCBI Taxonomy" id="1564516"/>
    <lineage>
        <taxon>Bacteria</taxon>
        <taxon>Pseudomonadati</taxon>
        <taxon>Bacteroidota</taxon>
        <taxon>Saprospiria</taxon>
        <taxon>Saprospirales</taxon>
        <taxon>Haliscomenobacteraceae</taxon>
        <taxon>Phaeodactylibacter</taxon>
    </lineage>
</organism>
<dbReference type="OrthoDB" id="9772456at2"/>